<evidence type="ECO:0000313" key="8">
    <source>
        <dbReference type="EMBL" id="KGX91398.1"/>
    </source>
</evidence>
<dbReference type="InterPro" id="IPR038766">
    <property type="entry name" value="Membrane_comp_ABC_pdt"/>
</dbReference>
<proteinExistence type="predicted"/>
<feature type="transmembrane region" description="Helical" evidence="6">
    <location>
        <begin position="622"/>
        <end position="647"/>
    </location>
</feature>
<reference evidence="8 9" key="1">
    <citation type="submission" date="2013-08" db="EMBL/GenBank/DDBJ databases">
        <authorList>
            <person name="Huang J."/>
            <person name="Wang G."/>
        </authorList>
    </citation>
    <scope>NUCLEOTIDE SEQUENCE [LARGE SCALE GENOMIC DNA]</scope>
    <source>
        <strain evidence="8 9">JSM 076056</strain>
    </source>
</reference>
<gene>
    <name evidence="8" type="ORF">N781_04355</name>
</gene>
<organism evidence="8 9">
    <name type="scientific">Pontibacillus halophilus JSM 076056 = DSM 19796</name>
    <dbReference type="NCBI Taxonomy" id="1385510"/>
    <lineage>
        <taxon>Bacteria</taxon>
        <taxon>Bacillati</taxon>
        <taxon>Bacillota</taxon>
        <taxon>Bacilli</taxon>
        <taxon>Bacillales</taxon>
        <taxon>Bacillaceae</taxon>
        <taxon>Pontibacillus</taxon>
    </lineage>
</organism>
<feature type="transmembrane region" description="Helical" evidence="6">
    <location>
        <begin position="413"/>
        <end position="434"/>
    </location>
</feature>
<evidence type="ECO:0000256" key="4">
    <source>
        <dbReference type="ARBA" id="ARBA00022989"/>
    </source>
</evidence>
<dbReference type="Pfam" id="PF02687">
    <property type="entry name" value="FtsX"/>
    <property type="match status" value="2"/>
</dbReference>
<dbReference type="RefSeq" id="WP_026800842.1">
    <property type="nucleotide sequence ID" value="NZ_AULI01000010.1"/>
</dbReference>
<feature type="domain" description="ABC3 transporter permease C-terminal" evidence="7">
    <location>
        <begin position="627"/>
        <end position="742"/>
    </location>
</feature>
<keyword evidence="2" id="KW-1003">Cell membrane</keyword>
<dbReference type="Proteomes" id="UP000030528">
    <property type="component" value="Unassembled WGS sequence"/>
</dbReference>
<evidence type="ECO:0000256" key="6">
    <source>
        <dbReference type="SAM" id="Phobius"/>
    </source>
</evidence>
<evidence type="ECO:0000256" key="5">
    <source>
        <dbReference type="ARBA" id="ARBA00023136"/>
    </source>
</evidence>
<name>A0A0A5GJK8_9BACI</name>
<comment type="subcellular location">
    <subcellularLocation>
        <location evidence="1">Cell membrane</location>
        <topology evidence="1">Multi-pass membrane protein</topology>
    </subcellularLocation>
</comment>
<feature type="transmembrane region" description="Helical" evidence="6">
    <location>
        <begin position="713"/>
        <end position="735"/>
    </location>
</feature>
<dbReference type="AlphaFoldDB" id="A0A0A5GJK8"/>
<evidence type="ECO:0000313" key="9">
    <source>
        <dbReference type="Proteomes" id="UP000030528"/>
    </source>
</evidence>
<feature type="transmembrane region" description="Helical" evidence="6">
    <location>
        <begin position="245"/>
        <end position="265"/>
    </location>
</feature>
<evidence type="ECO:0000256" key="1">
    <source>
        <dbReference type="ARBA" id="ARBA00004651"/>
    </source>
</evidence>
<evidence type="ECO:0000259" key="7">
    <source>
        <dbReference type="Pfam" id="PF02687"/>
    </source>
</evidence>
<keyword evidence="5 6" id="KW-0472">Membrane</keyword>
<accession>A0A0A5GJK8</accession>
<dbReference type="InterPro" id="IPR003838">
    <property type="entry name" value="ABC3_permease_C"/>
</dbReference>
<dbReference type="EMBL" id="AVPE01000010">
    <property type="protein sequence ID" value="KGX91398.1"/>
    <property type="molecule type" value="Genomic_DNA"/>
</dbReference>
<sequence>MILRKNVNRHLKEKKFQFGGVIFLLLLSVMLYVSLSMSISTLETRNVTFKSEYNQEQFNFMTTEPVTEERLKELEGEYDAQLEERLYADVAYDSATLRVFSETETVNKPYVSEGEYPLKADEIALSPVFAEEHNLQIGDEINLKDREWTITGFFYLPDYIYMIERESDLISDASEFGIALGTSEAVVDLSNEPYRTVHGIGVEENQLQSLKQSVAEQNQLVSWTESGGNPRIQFVESEIDSSEQMITALPLFILALSVAMVMMLMKRRLEMQRKELGTLMALGYREHELMRHYMSYPIFIGLIGSLGGVVTGGLLSMPLTNLYSVYYNLPSISYFDFDPTVLVIGLIIPNLVLIAMSYWVIRKPLQLSPLSLLKPADMAKGTKSIFERIPLFQKGSFISRFRLRLLVRSKARLVYMVVGVVFSSVLLIFGFLMYNAMDQLVEGTYKDVMTYDYAVHYSGLQTEELSEGDSPFVSAEVRIEEVNGDEVGDADGALYGVEPGTNMIKLQSQADEVLNEELAEGFILSEPMAKILSVQVGDTIKLSNDLTDETLQEKVIGISSIYIGKQIYFNKSSVTDFLGYPSNSYTSKWTSSEPEGEENVLFIEDKQEVIQNFEDTSGLMRYSVFGIAAFAILIGVVVLTLLTNLVVEENSSTISLLKVLGYEDAEISKLIINVYTPAVVVGYLISIPLSMASLDGLMSTVVEETGFSFPVNLTWFTVVISFLLIFVTYFISMFFSRRKLKQVSLQEALKRQQD</sequence>
<evidence type="ECO:0000256" key="2">
    <source>
        <dbReference type="ARBA" id="ARBA00022475"/>
    </source>
</evidence>
<dbReference type="PANTHER" id="PTHR30287:SF1">
    <property type="entry name" value="INNER MEMBRANE PROTEIN"/>
    <property type="match status" value="1"/>
</dbReference>
<keyword evidence="4 6" id="KW-1133">Transmembrane helix</keyword>
<dbReference type="GO" id="GO:0005886">
    <property type="term" value="C:plasma membrane"/>
    <property type="evidence" value="ECO:0007669"/>
    <property type="project" value="UniProtKB-SubCell"/>
</dbReference>
<feature type="transmembrane region" description="Helical" evidence="6">
    <location>
        <begin position="21"/>
        <end position="42"/>
    </location>
</feature>
<feature type="transmembrane region" description="Helical" evidence="6">
    <location>
        <begin position="340"/>
        <end position="361"/>
    </location>
</feature>
<feature type="transmembrane region" description="Helical" evidence="6">
    <location>
        <begin position="298"/>
        <end position="320"/>
    </location>
</feature>
<feature type="transmembrane region" description="Helical" evidence="6">
    <location>
        <begin position="667"/>
        <end position="693"/>
    </location>
</feature>
<evidence type="ECO:0000256" key="3">
    <source>
        <dbReference type="ARBA" id="ARBA00022692"/>
    </source>
</evidence>
<dbReference type="STRING" id="1385510.GCA_000425205_02509"/>
<dbReference type="OrthoDB" id="2934570at2"/>
<feature type="domain" description="ABC3 transporter permease C-terminal" evidence="7">
    <location>
        <begin position="249"/>
        <end position="362"/>
    </location>
</feature>
<keyword evidence="9" id="KW-1185">Reference proteome</keyword>
<dbReference type="eggNOG" id="COG0577">
    <property type="taxonomic scope" value="Bacteria"/>
</dbReference>
<keyword evidence="3 6" id="KW-0812">Transmembrane</keyword>
<dbReference type="PANTHER" id="PTHR30287">
    <property type="entry name" value="MEMBRANE COMPONENT OF PREDICTED ABC SUPERFAMILY METABOLITE UPTAKE TRANSPORTER"/>
    <property type="match status" value="1"/>
</dbReference>
<protein>
    <recommendedName>
        <fullName evidence="7">ABC3 transporter permease C-terminal domain-containing protein</fullName>
    </recommendedName>
</protein>
<comment type="caution">
    <text evidence="8">The sequence shown here is derived from an EMBL/GenBank/DDBJ whole genome shotgun (WGS) entry which is preliminary data.</text>
</comment>